<dbReference type="Pfam" id="PF16201">
    <property type="entry name" value="NopRA1"/>
    <property type="match status" value="1"/>
</dbReference>
<feature type="domain" description="URB1 C-terminal" evidence="3">
    <location>
        <begin position="1612"/>
        <end position="1818"/>
    </location>
</feature>
<protein>
    <recommendedName>
        <fullName evidence="6">Nucleolar pre-ribosomal-associated protein 1</fullName>
    </recommendedName>
</protein>
<reference evidence="5" key="1">
    <citation type="journal article" date="2008" name="Insect Biochem. Mol. Biol.">
        <title>The genome of a lepidopteran model insect, the silkworm Bombyx mori.</title>
        <authorList>
            <consortium name="International Silkworm Genome Consortium"/>
        </authorList>
    </citation>
    <scope>NUCLEOTIDE SEQUENCE [LARGE SCALE GENOMIC DNA]</scope>
    <source>
        <strain evidence="5">p50T</strain>
    </source>
</reference>
<dbReference type="Proteomes" id="UP000005204">
    <property type="component" value="Unassembled WGS sequence"/>
</dbReference>
<dbReference type="InterPro" id="IPR032436">
    <property type="entry name" value="URB1_C"/>
</dbReference>
<dbReference type="InterPro" id="IPR021714">
    <property type="entry name" value="URB1_N"/>
</dbReference>
<feature type="compositionally biased region" description="Basic and acidic residues" evidence="1">
    <location>
        <begin position="1"/>
        <end position="10"/>
    </location>
</feature>
<organism evidence="4 5">
    <name type="scientific">Bombyx mori</name>
    <name type="common">Silk moth</name>
    <dbReference type="NCBI Taxonomy" id="7091"/>
    <lineage>
        <taxon>Eukaryota</taxon>
        <taxon>Metazoa</taxon>
        <taxon>Ecdysozoa</taxon>
        <taxon>Arthropoda</taxon>
        <taxon>Hexapoda</taxon>
        <taxon>Insecta</taxon>
        <taxon>Pterygota</taxon>
        <taxon>Neoptera</taxon>
        <taxon>Endopterygota</taxon>
        <taxon>Lepidoptera</taxon>
        <taxon>Glossata</taxon>
        <taxon>Ditrysia</taxon>
        <taxon>Bombycoidea</taxon>
        <taxon>Bombycidae</taxon>
        <taxon>Bombycinae</taxon>
        <taxon>Bombyx</taxon>
    </lineage>
</organism>
<keyword evidence="5" id="KW-1185">Reference proteome</keyword>
<dbReference type="PANTHER" id="PTHR13500">
    <property type="entry name" value="NUCLEOLAR PRERIBOSOMAL-ASSOCIATED PROTEIN 1"/>
    <property type="match status" value="1"/>
</dbReference>
<accession>A0A8R2DL00</accession>
<reference evidence="4" key="2">
    <citation type="submission" date="2022-06" db="UniProtKB">
        <authorList>
            <consortium name="EnsemblMetazoa"/>
        </authorList>
    </citation>
    <scope>IDENTIFICATION</scope>
    <source>
        <strain evidence="4">p50T (Dazao)</strain>
    </source>
</reference>
<dbReference type="KEGG" id="bmor:101747067"/>
<feature type="compositionally biased region" description="Basic and acidic residues" evidence="1">
    <location>
        <begin position="25"/>
        <end position="40"/>
    </location>
</feature>
<evidence type="ECO:0000313" key="5">
    <source>
        <dbReference type="Proteomes" id="UP000005204"/>
    </source>
</evidence>
<proteinExistence type="predicted"/>
<feature type="domain" description="URB1 N-terminal" evidence="2">
    <location>
        <begin position="111"/>
        <end position="407"/>
    </location>
</feature>
<evidence type="ECO:0000259" key="2">
    <source>
        <dbReference type="Pfam" id="PF11707"/>
    </source>
</evidence>
<dbReference type="GeneID" id="101747067"/>
<dbReference type="RefSeq" id="XP_021202161.2">
    <property type="nucleotide sequence ID" value="XM_021346486.3"/>
</dbReference>
<dbReference type="EnsemblMetazoa" id="XM_021346486.2">
    <property type="protein sequence ID" value="XP_021202161.2"/>
    <property type="gene ID" value="LOC101747067"/>
</dbReference>
<dbReference type="GO" id="GO:0000466">
    <property type="term" value="P:maturation of 5.8S rRNA from tricistronic rRNA transcript (SSU-rRNA, 5.8S rRNA, LSU-rRNA)"/>
    <property type="evidence" value="ECO:0007669"/>
    <property type="project" value="TreeGrafter"/>
</dbReference>
<dbReference type="GO" id="GO:0000463">
    <property type="term" value="P:maturation of LSU-rRNA from tricistronic rRNA transcript (SSU-rRNA, 5.8S rRNA, LSU-rRNA)"/>
    <property type="evidence" value="ECO:0007669"/>
    <property type="project" value="TreeGrafter"/>
</dbReference>
<evidence type="ECO:0000259" key="3">
    <source>
        <dbReference type="Pfam" id="PF16201"/>
    </source>
</evidence>
<dbReference type="PANTHER" id="PTHR13500:SF0">
    <property type="entry name" value="NUCLEOLAR PRE-RIBOSOMAL-ASSOCIATED PROTEIN 1"/>
    <property type="match status" value="1"/>
</dbReference>
<dbReference type="InterPro" id="IPR016024">
    <property type="entry name" value="ARM-type_fold"/>
</dbReference>
<name>A0A8R2DL00_BOMMO</name>
<dbReference type="GO" id="GO:0005730">
    <property type="term" value="C:nucleolus"/>
    <property type="evidence" value="ECO:0007669"/>
    <property type="project" value="TreeGrafter"/>
</dbReference>
<feature type="region of interest" description="Disordered" evidence="1">
    <location>
        <begin position="1"/>
        <end position="48"/>
    </location>
</feature>
<sequence length="1981" mass="227963">MGKRKYENDKNTSQQNDDLTTAEIEVNKGENEQTHNEDKNTQIPSKRNRVGGFDVKHFRKELTAKLGHSTALTQFLQVCLNPDNEVDYLLEYLKAGGNSHEILRQITQDNKKNLSLATPVFHLFHLIILKVQSSLPHMISITEEACRYFLNTFMSTVEIMISENSGPRHRKIVLKLLTSMVTLNPDLGIEVLNQAPLTPKHLQHIVDKSNYKEKDNVRTSFLHLVTSFLVDGHLLLTKALLEKQGLLGMVIPGLVHDEPEAVLMFLNILKKNVIYNSFISKSLKLKTFSHQVLHNMFKVFSWKGPPELSNTVKNEVRSEIISLLSDLILTLFTSHRFGLYFIDTSLGTAEANKNQNLYKALLSLKRPWENEDEGNVILDIVTRCPDLHRAIVNIIEQSFEPQHSPLWERTLNFTIKLLNRLNPEEMVPRMNNLNNSQVANFVRFVTLPVPLLKFIQINLGKDHTVSIYCVKVLVKMLQTLKRYVQILELRSPSQVIDLKNKLEYFFPKHLPVPGVIVKIIDDVINDQNDIEKTQDYKLPKISDVDALIFLIDLLLCYNDIHPTFFETIEGTIDMNKILDYSTELHEDTALLKFKVVSLWLTLDNSAISLKNPMFKDLFLIMLGVFMSDSNTWIEAKDTLKMFLKNTAIFEADEDEIHILLYTLRHARVNPPSLIGDIIEYVLEKLTDLTEYVRNQLVHFEICDENSAGSLEKLFNDLMHNRNTEDSVFLESKIPSPFIVGCIQYIHLKKDIKKNLKQFLSLYIANLLHSNYSPEMTEVLIGDSKLDVRHYVASWIGQPVPLPDSISQDNVLKCISESVFDCNNDVSLKDIFTFFVETECDEYDFKINNVNYKLDMTVNVDSSELLIWSKYLIYCTVRLTNIGQLTSEQQQKISDYFQCIIAIGRKHHMIDICRTIILTLFKSPQVLKIYKLLDLNKGEASLLATKFMLKIIMEHRDIISYLNEKNKILKSYQQKNYNEIVKALVKINKRKNIVTAHTMDVLEVVGLSKGDDIRVLNEIFNIGVECFVRDDKEPSLALELIRYMIEKYSKIVDSDIEPNILKKCMNLYMELLTNKELSPNLSNLELALIEYLSNKPNQVTNLPDEIFKKIFEINNFRKTTSALAVIMLKYNIKFCKIFKEEIVKPDVLAQRELTLPLGTGLLEHKLFLNENKDLLKTIYEEYKSNIVKFLEKPHKAGQIYVTNWMFIRKLILECMQKEECENLFNKIHKFEILEISHNHLFQTVFLKLCISEGTKKKSILINYFLSMLNLTIISLKEAKDEAGLNQLVNNINTICEISRHIDDFEVENKEEFKKITETTTWQNFCKNVLKDSLKIRTATESNAIGAKLILLLTNLVKLFYPIDHEDITTLFDMVTSHSEFLNVMLSHYSTAIKSRLIYFLYVLITKKKSVMKIQQIPVYLSAYHATRSPCDRLILSILNYFESNGLPVNEYKPYVWGESAANYYAVRKNRSASLWAHPTPNQVLNLFEKEIIERTIKKFPVTQKMDYHYELPSNLDVDDANSSVRNIIDDFFKKTVLESVQIKDTEGAVNSLLIKGKFEKLVETMKRRDVVATSHQDDDESIYDPLFVFPLLSHLLAPGSVASCFKMLRTGLLSVPVVALSSLCPLTRAAAYHVLHRFYLLLETETRHRNDKLFLNDFINTLRKSLATAITSSDEDSDELNGVKNPRVPAVDALYLARGLMVSTAPLDPLYKPINNFLIAKQLVDFTVVPDFLSLFHDSDVESVERRVWILDTIMHGVKTMTDVNVIFKTMCLKMIMDFYTSVLSEKKVKVKIINVLSSIVSVPKSFEILVEGHGLISWLHSVVKTVNKEDGVLVTAIFVLIKNMLYSLSVNGLVKSQAMRNKNVKIYEVAGIKGNRELEFEILILVQDLLKKNDALERQDVAEYLSLYRMFSRITIKFVNKKHVINLVNKMMEILKDSESVKLLSKALLSNDGSVLRSKVFNDADDSLINDLYYVVQCFVC</sequence>
<evidence type="ECO:0008006" key="6">
    <source>
        <dbReference type="Google" id="ProtNLM"/>
    </source>
</evidence>
<dbReference type="Pfam" id="PF11707">
    <property type="entry name" value="Npa1"/>
    <property type="match status" value="1"/>
</dbReference>
<evidence type="ECO:0000256" key="1">
    <source>
        <dbReference type="SAM" id="MobiDB-lite"/>
    </source>
</evidence>
<dbReference type="SUPFAM" id="SSF48371">
    <property type="entry name" value="ARM repeat"/>
    <property type="match status" value="1"/>
</dbReference>
<evidence type="ECO:0000313" key="4">
    <source>
        <dbReference type="EnsemblMetazoa" id="XP_021202161.2"/>
    </source>
</evidence>
<dbReference type="InterPro" id="IPR039844">
    <property type="entry name" value="URB1"/>
</dbReference>